<sequence length="166" mass="18242">MAPTSTMTAEAVALRHFLDAQRTSALAILDGLTDEQLRTAVLPSGWTPLGLIKHLGYAERHWFQSVFCGTAADVPWPDDDEELMTSAHPAVEVFAFYRDQCERGNALLATTPLDTKPVGRHGSDPDDEFTDLRGIVLHMIEETARHLGHLDAARELLDGRTGLGPR</sequence>
<gene>
    <name evidence="1" type="ORF">Pka01_56370</name>
</gene>
<name>A0A8J3V855_9ACTN</name>
<protein>
    <recommendedName>
        <fullName evidence="3">Mini-circle protein</fullName>
    </recommendedName>
</protein>
<dbReference type="InterPro" id="IPR007061">
    <property type="entry name" value="MST-like"/>
</dbReference>
<accession>A0A8J3V855</accession>
<proteinExistence type="predicted"/>
<dbReference type="AlphaFoldDB" id="A0A8J3V855"/>
<dbReference type="Pfam" id="PF04978">
    <property type="entry name" value="MST"/>
    <property type="match status" value="1"/>
</dbReference>
<dbReference type="Proteomes" id="UP000630097">
    <property type="component" value="Unassembled WGS sequence"/>
</dbReference>
<keyword evidence="2" id="KW-1185">Reference proteome</keyword>
<dbReference type="Gene3D" id="1.20.120.450">
    <property type="entry name" value="dinb family like domain"/>
    <property type="match status" value="1"/>
</dbReference>
<dbReference type="SUPFAM" id="SSF109854">
    <property type="entry name" value="DinB/YfiT-like putative metalloenzymes"/>
    <property type="match status" value="1"/>
</dbReference>
<dbReference type="RefSeq" id="WP_203885849.1">
    <property type="nucleotide sequence ID" value="NZ_BAABHH010000021.1"/>
</dbReference>
<dbReference type="EMBL" id="BONV01000031">
    <property type="protein sequence ID" value="GIG82510.1"/>
    <property type="molecule type" value="Genomic_DNA"/>
</dbReference>
<organism evidence="1 2">
    <name type="scientific">Planotetraspora kaengkrachanensis</name>
    <dbReference type="NCBI Taxonomy" id="575193"/>
    <lineage>
        <taxon>Bacteria</taxon>
        <taxon>Bacillati</taxon>
        <taxon>Actinomycetota</taxon>
        <taxon>Actinomycetes</taxon>
        <taxon>Streptosporangiales</taxon>
        <taxon>Streptosporangiaceae</taxon>
        <taxon>Planotetraspora</taxon>
    </lineage>
</organism>
<dbReference type="InterPro" id="IPR034660">
    <property type="entry name" value="DinB/YfiT-like"/>
</dbReference>
<comment type="caution">
    <text evidence="1">The sequence shown here is derived from an EMBL/GenBank/DDBJ whole genome shotgun (WGS) entry which is preliminary data.</text>
</comment>
<evidence type="ECO:0008006" key="3">
    <source>
        <dbReference type="Google" id="ProtNLM"/>
    </source>
</evidence>
<reference evidence="1 2" key="1">
    <citation type="submission" date="2021-01" db="EMBL/GenBank/DDBJ databases">
        <title>Whole genome shotgun sequence of Planotetraspora kaengkrachanensis NBRC 104272.</title>
        <authorList>
            <person name="Komaki H."/>
            <person name="Tamura T."/>
        </authorList>
    </citation>
    <scope>NUCLEOTIDE SEQUENCE [LARGE SCALE GENOMIC DNA]</scope>
    <source>
        <strain evidence="1 2">NBRC 104272</strain>
    </source>
</reference>
<evidence type="ECO:0000313" key="1">
    <source>
        <dbReference type="EMBL" id="GIG82510.1"/>
    </source>
</evidence>
<evidence type="ECO:0000313" key="2">
    <source>
        <dbReference type="Proteomes" id="UP000630097"/>
    </source>
</evidence>